<evidence type="ECO:0000313" key="5">
    <source>
        <dbReference type="EMBL" id="EPS59497.1"/>
    </source>
</evidence>
<dbReference type="FunFam" id="3.30.420.40:FF:000545">
    <property type="entry name" value="Endoplasmic reticulum chaperone BiP"/>
    <property type="match status" value="1"/>
</dbReference>
<dbReference type="AlphaFoldDB" id="S8DJ32"/>
<dbReference type="FunFam" id="2.60.34.10:FF:000012">
    <property type="entry name" value="Heat shock 70 kDa protein"/>
    <property type="match status" value="1"/>
</dbReference>
<dbReference type="PROSITE" id="PS01036">
    <property type="entry name" value="HSP70_3"/>
    <property type="match status" value="1"/>
</dbReference>
<dbReference type="SUPFAM" id="SSF53067">
    <property type="entry name" value="Actin-like ATPase domain"/>
    <property type="match status" value="2"/>
</dbReference>
<dbReference type="Gene3D" id="3.90.640.10">
    <property type="entry name" value="Actin, Chain A, domain 4"/>
    <property type="match status" value="1"/>
</dbReference>
<evidence type="ECO:0000256" key="4">
    <source>
        <dbReference type="RuleBase" id="RU003322"/>
    </source>
</evidence>
<dbReference type="SUPFAM" id="SSF100920">
    <property type="entry name" value="Heat shock protein 70kD (HSP70), peptide-binding domain"/>
    <property type="match status" value="1"/>
</dbReference>
<dbReference type="Gene3D" id="3.30.30.30">
    <property type="match status" value="1"/>
</dbReference>
<comment type="caution">
    <text evidence="5">The sequence shown here is derived from an EMBL/GenBank/DDBJ whole genome shotgun (WGS) entry which is preliminary data.</text>
</comment>
<evidence type="ECO:0000313" key="6">
    <source>
        <dbReference type="Proteomes" id="UP000015453"/>
    </source>
</evidence>
<protein>
    <recommendedName>
        <fullName evidence="7">Heat shock protein 70</fullName>
    </recommendedName>
</protein>
<dbReference type="InterPro" id="IPR043129">
    <property type="entry name" value="ATPase_NBD"/>
</dbReference>
<dbReference type="GO" id="GO:0140662">
    <property type="term" value="F:ATP-dependent protein folding chaperone"/>
    <property type="evidence" value="ECO:0007669"/>
    <property type="project" value="InterPro"/>
</dbReference>
<feature type="non-terminal residue" evidence="5">
    <location>
        <position position="528"/>
    </location>
</feature>
<evidence type="ECO:0000256" key="2">
    <source>
        <dbReference type="ARBA" id="ARBA00022741"/>
    </source>
</evidence>
<reference evidence="5 6" key="1">
    <citation type="journal article" date="2013" name="BMC Genomics">
        <title>The miniature genome of a carnivorous plant Genlisea aurea contains a low number of genes and short non-coding sequences.</title>
        <authorList>
            <person name="Leushkin E.V."/>
            <person name="Sutormin R.A."/>
            <person name="Nabieva E.R."/>
            <person name="Penin A.A."/>
            <person name="Kondrashov A.S."/>
            <person name="Logacheva M.D."/>
        </authorList>
    </citation>
    <scope>NUCLEOTIDE SEQUENCE [LARGE SCALE GENOMIC DNA]</scope>
</reference>
<dbReference type="InterPro" id="IPR018181">
    <property type="entry name" value="Heat_shock_70_CS"/>
</dbReference>
<evidence type="ECO:0008006" key="7">
    <source>
        <dbReference type="Google" id="ProtNLM"/>
    </source>
</evidence>
<proteinExistence type="inferred from homology"/>
<dbReference type="Gene3D" id="3.30.420.40">
    <property type="match status" value="2"/>
</dbReference>
<keyword evidence="3 4" id="KW-0067">ATP-binding</keyword>
<dbReference type="Proteomes" id="UP000015453">
    <property type="component" value="Unassembled WGS sequence"/>
</dbReference>
<dbReference type="PANTHER" id="PTHR19375">
    <property type="entry name" value="HEAT SHOCK PROTEIN 70KDA"/>
    <property type="match status" value="1"/>
</dbReference>
<dbReference type="FunFam" id="3.90.640.10:FF:000002">
    <property type="entry name" value="Heat shock 70 kDa"/>
    <property type="match status" value="1"/>
</dbReference>
<evidence type="ECO:0000256" key="1">
    <source>
        <dbReference type="ARBA" id="ARBA00007381"/>
    </source>
</evidence>
<keyword evidence="6" id="KW-1185">Reference proteome</keyword>
<dbReference type="PROSITE" id="PS00329">
    <property type="entry name" value="HSP70_2"/>
    <property type="match status" value="1"/>
</dbReference>
<organism evidence="5 6">
    <name type="scientific">Genlisea aurea</name>
    <dbReference type="NCBI Taxonomy" id="192259"/>
    <lineage>
        <taxon>Eukaryota</taxon>
        <taxon>Viridiplantae</taxon>
        <taxon>Streptophyta</taxon>
        <taxon>Embryophyta</taxon>
        <taxon>Tracheophyta</taxon>
        <taxon>Spermatophyta</taxon>
        <taxon>Magnoliopsida</taxon>
        <taxon>eudicotyledons</taxon>
        <taxon>Gunneridae</taxon>
        <taxon>Pentapetalae</taxon>
        <taxon>asterids</taxon>
        <taxon>lamiids</taxon>
        <taxon>Lamiales</taxon>
        <taxon>Lentibulariaceae</taxon>
        <taxon>Genlisea</taxon>
    </lineage>
</organism>
<dbReference type="GO" id="GO:0005524">
    <property type="term" value="F:ATP binding"/>
    <property type="evidence" value="ECO:0007669"/>
    <property type="project" value="UniProtKB-KW"/>
</dbReference>
<dbReference type="EMBL" id="AUSU01008321">
    <property type="protein sequence ID" value="EPS59497.1"/>
    <property type="molecule type" value="Genomic_DNA"/>
</dbReference>
<dbReference type="Pfam" id="PF00012">
    <property type="entry name" value="HSP70"/>
    <property type="match status" value="1"/>
</dbReference>
<dbReference type="InterPro" id="IPR013126">
    <property type="entry name" value="Hsp_70_fam"/>
</dbReference>
<comment type="similarity">
    <text evidence="1 4">Belongs to the heat shock protein 70 family.</text>
</comment>
<dbReference type="FunFam" id="3.30.30.30:FF:000001">
    <property type="entry name" value="heat shock 70 kDa protein-like"/>
    <property type="match status" value="1"/>
</dbReference>
<dbReference type="OrthoDB" id="2401965at2759"/>
<feature type="non-terminal residue" evidence="5">
    <location>
        <position position="1"/>
    </location>
</feature>
<gene>
    <name evidence="5" type="ORF">M569_15308</name>
</gene>
<sequence>DAKRLIGRGFNESSVQSDMKLWPFKVVSGVNYKPMVVVTYKGEEKQFSAEEISSMVLIKMKETAEAYLGTTVKNAVVTVPAYFTDSQRQATKDAGTIAGLKVMRIINEPSAAAIAYGLDKEFSFAEEKNVLIFDLGGGTFDVSVLSIRGNTLKVKAIGGDTHLGGEDFDNRMVDYFVKEFQRKHKKDISGDPRAITRLRAHCERVKRRLSSTAQANIEIDCLFEGIDFSSPITHARFELLNMDLFNKCIEIVEGCLKDANLDKKSVDEVVLVGGSTRIPKVQQLLKDFFNGKELCKGINPDEAVAHGATVQAAILNGEWRNPTGGDLILLDVTPLSLGISTLGDIMSVIIPKNSPIPTTKEQDFTTTSDNQESVAIRVFAGERALSSANTLLGKFVLSGIPAAPRCVPKIKVRFEMDSDGILHVYAEETSTGSNNKISIQEGKGGLSAEEIERMVQEAIEFKHEDEEHKKKVNLKIALENYAYERLRNSGGETRKAADDIIKWLGMTPVVEADEYEEKMKELQASFSS</sequence>
<dbReference type="InterPro" id="IPR029047">
    <property type="entry name" value="HSP70_peptide-bd_sf"/>
</dbReference>
<accession>S8DJ32</accession>
<name>S8DJ32_9LAMI</name>
<keyword evidence="2 4" id="KW-0547">Nucleotide-binding</keyword>
<dbReference type="PRINTS" id="PR00301">
    <property type="entry name" value="HEATSHOCK70"/>
</dbReference>
<dbReference type="Gene3D" id="2.60.34.10">
    <property type="entry name" value="Substrate Binding Domain Of DNAk, Chain A, domain 1"/>
    <property type="match status" value="1"/>
</dbReference>
<evidence type="ECO:0000256" key="3">
    <source>
        <dbReference type="ARBA" id="ARBA00022840"/>
    </source>
</evidence>